<protein>
    <submittedName>
        <fullName evidence="2">Uncharacterized protein</fullName>
    </submittedName>
</protein>
<evidence type="ECO:0000313" key="2">
    <source>
        <dbReference type="EMBL" id="MCL6699246.1"/>
    </source>
</evidence>
<comment type="caution">
    <text evidence="2">The sequence shown here is derived from an EMBL/GenBank/DDBJ whole genome shotgun (WGS) entry which is preliminary data.</text>
</comment>
<sequence length="103" mass="11642">MEHQILHESAGARRLDLERASELLARYPDVSGKEAREILTILRDGRYLDVGIITSNPQLKPRLDAFVADHWDKFQARSGQAETIAGLIVLLLFVAWAIWASLF</sequence>
<keyword evidence="1" id="KW-0472">Membrane</keyword>
<gene>
    <name evidence="2" type="ORF">LZ496_10695</name>
</gene>
<dbReference type="EMBL" id="JAMGBA010000002">
    <property type="protein sequence ID" value="MCL6699246.1"/>
    <property type="molecule type" value="Genomic_DNA"/>
</dbReference>
<proteinExistence type="predicted"/>
<dbReference type="RefSeq" id="WP_249904666.1">
    <property type="nucleotide sequence ID" value="NZ_JAMGBA010000002.1"/>
</dbReference>
<name>A0ABT0RWF2_9SPHN</name>
<feature type="transmembrane region" description="Helical" evidence="1">
    <location>
        <begin position="83"/>
        <end position="102"/>
    </location>
</feature>
<reference evidence="2 3" key="1">
    <citation type="submission" date="2022-05" db="EMBL/GenBank/DDBJ databases">
        <authorList>
            <person name="Jo J.-H."/>
            <person name="Im W.-T."/>
        </authorList>
    </citation>
    <scope>NUCLEOTIDE SEQUENCE [LARGE SCALE GENOMIC DNA]</scope>
    <source>
        <strain evidence="2 3">NSE70-1</strain>
    </source>
</reference>
<keyword evidence="1" id="KW-0812">Transmembrane</keyword>
<evidence type="ECO:0000256" key="1">
    <source>
        <dbReference type="SAM" id="Phobius"/>
    </source>
</evidence>
<dbReference type="Proteomes" id="UP001203410">
    <property type="component" value="Unassembled WGS sequence"/>
</dbReference>
<organism evidence="2 3">
    <name type="scientific">Sphingomonas caseinilyticus</name>
    <dbReference type="NCBI Taxonomy" id="2908205"/>
    <lineage>
        <taxon>Bacteria</taxon>
        <taxon>Pseudomonadati</taxon>
        <taxon>Pseudomonadota</taxon>
        <taxon>Alphaproteobacteria</taxon>
        <taxon>Sphingomonadales</taxon>
        <taxon>Sphingomonadaceae</taxon>
        <taxon>Sphingomonas</taxon>
    </lineage>
</organism>
<evidence type="ECO:0000313" key="3">
    <source>
        <dbReference type="Proteomes" id="UP001203410"/>
    </source>
</evidence>
<keyword evidence="1" id="KW-1133">Transmembrane helix</keyword>
<accession>A0ABT0RWF2</accession>
<keyword evidence="3" id="KW-1185">Reference proteome</keyword>